<accession>A0AAD2JME7</accession>
<keyword evidence="3" id="KW-1185">Reference proteome</keyword>
<dbReference type="Proteomes" id="UP001295423">
    <property type="component" value="Unassembled WGS sequence"/>
</dbReference>
<comment type="caution">
    <text evidence="2">The sequence shown here is derived from an EMBL/GenBank/DDBJ whole genome shotgun (WGS) entry which is preliminary data.</text>
</comment>
<proteinExistence type="predicted"/>
<reference evidence="2" key="1">
    <citation type="submission" date="2023-08" db="EMBL/GenBank/DDBJ databases">
        <authorList>
            <person name="Audoor S."/>
            <person name="Bilcke G."/>
        </authorList>
    </citation>
    <scope>NUCLEOTIDE SEQUENCE</scope>
</reference>
<feature type="compositionally biased region" description="Basic and acidic residues" evidence="1">
    <location>
        <begin position="33"/>
        <end position="57"/>
    </location>
</feature>
<name>A0AAD2JME7_9STRA</name>
<feature type="region of interest" description="Disordered" evidence="1">
    <location>
        <begin position="1"/>
        <end position="68"/>
    </location>
</feature>
<sequence length="99" mass="11148">MGKSKNNKKAATAAKVVNSTALTHGRISFSQKSEVETTKIRSKKESDNLDPPTDKNNSDTNMEETDNPLKYNRIVQNIDSSQWNLQTLAYLRTIHRARG</sequence>
<dbReference type="EMBL" id="CAKOGP040002127">
    <property type="protein sequence ID" value="CAJ1963061.1"/>
    <property type="molecule type" value="Genomic_DNA"/>
</dbReference>
<organism evidence="2 3">
    <name type="scientific">Cylindrotheca closterium</name>
    <dbReference type="NCBI Taxonomy" id="2856"/>
    <lineage>
        <taxon>Eukaryota</taxon>
        <taxon>Sar</taxon>
        <taxon>Stramenopiles</taxon>
        <taxon>Ochrophyta</taxon>
        <taxon>Bacillariophyta</taxon>
        <taxon>Bacillariophyceae</taxon>
        <taxon>Bacillariophycidae</taxon>
        <taxon>Bacillariales</taxon>
        <taxon>Bacillariaceae</taxon>
        <taxon>Cylindrotheca</taxon>
    </lineage>
</organism>
<dbReference type="AlphaFoldDB" id="A0AAD2JME7"/>
<evidence type="ECO:0000313" key="3">
    <source>
        <dbReference type="Proteomes" id="UP001295423"/>
    </source>
</evidence>
<protein>
    <submittedName>
        <fullName evidence="2">Uncharacterized protein</fullName>
    </submittedName>
</protein>
<evidence type="ECO:0000256" key="1">
    <source>
        <dbReference type="SAM" id="MobiDB-lite"/>
    </source>
</evidence>
<evidence type="ECO:0000313" key="2">
    <source>
        <dbReference type="EMBL" id="CAJ1963061.1"/>
    </source>
</evidence>
<feature type="compositionally biased region" description="Low complexity" evidence="1">
    <location>
        <begin position="9"/>
        <end position="21"/>
    </location>
</feature>
<gene>
    <name evidence="2" type="ORF">CYCCA115_LOCUS19990</name>
</gene>